<dbReference type="AlphaFoldDB" id="A0AAW1QPD8"/>
<evidence type="ECO:0000313" key="2">
    <source>
        <dbReference type="EMBL" id="KAK9823282.1"/>
    </source>
</evidence>
<evidence type="ECO:0000256" key="1">
    <source>
        <dbReference type="SAM" id="MobiDB-lite"/>
    </source>
</evidence>
<comment type="caution">
    <text evidence="2">The sequence shown here is derived from an EMBL/GenBank/DDBJ whole genome shotgun (WGS) entry which is preliminary data.</text>
</comment>
<proteinExistence type="predicted"/>
<dbReference type="Proteomes" id="UP001489004">
    <property type="component" value="Unassembled WGS sequence"/>
</dbReference>
<sequence>MDAFNSVYNGPPGGKVKLCSTGALALAILATLWQPDLSAAVSVLGVLAVVLSNGELLQLFIYFNPATLVIDVLQLFLIPHKHWYSFIVLLKLVEILTKAAGTWYAYELFQATGGVDPAGGSYQPFNGPAPGTSSPNRTARNDPFASQTYAPPRANPNLYNPPASPPQGYPPA</sequence>
<name>A0AAW1QPD8_9CHLO</name>
<feature type="compositionally biased region" description="Polar residues" evidence="1">
    <location>
        <begin position="131"/>
        <end position="149"/>
    </location>
</feature>
<feature type="region of interest" description="Disordered" evidence="1">
    <location>
        <begin position="120"/>
        <end position="172"/>
    </location>
</feature>
<feature type="compositionally biased region" description="Pro residues" evidence="1">
    <location>
        <begin position="162"/>
        <end position="172"/>
    </location>
</feature>
<reference evidence="2 3" key="1">
    <citation type="journal article" date="2024" name="Nat. Commun.">
        <title>Phylogenomics reveals the evolutionary origins of lichenization in chlorophyte algae.</title>
        <authorList>
            <person name="Puginier C."/>
            <person name="Libourel C."/>
            <person name="Otte J."/>
            <person name="Skaloud P."/>
            <person name="Haon M."/>
            <person name="Grisel S."/>
            <person name="Petersen M."/>
            <person name="Berrin J.G."/>
            <person name="Delaux P.M."/>
            <person name="Dal Grande F."/>
            <person name="Keller J."/>
        </authorList>
    </citation>
    <scope>NUCLEOTIDE SEQUENCE [LARGE SCALE GENOMIC DNA]</scope>
    <source>
        <strain evidence="2 3">SAG 2043</strain>
    </source>
</reference>
<dbReference type="EMBL" id="JALJOR010000002">
    <property type="protein sequence ID" value="KAK9823282.1"/>
    <property type="molecule type" value="Genomic_DNA"/>
</dbReference>
<protein>
    <submittedName>
        <fullName evidence="2">Uncharacterized protein</fullName>
    </submittedName>
</protein>
<keyword evidence="3" id="KW-1185">Reference proteome</keyword>
<evidence type="ECO:0000313" key="3">
    <source>
        <dbReference type="Proteomes" id="UP001489004"/>
    </source>
</evidence>
<organism evidence="2 3">
    <name type="scientific">[Myrmecia] bisecta</name>
    <dbReference type="NCBI Taxonomy" id="41462"/>
    <lineage>
        <taxon>Eukaryota</taxon>
        <taxon>Viridiplantae</taxon>
        <taxon>Chlorophyta</taxon>
        <taxon>core chlorophytes</taxon>
        <taxon>Trebouxiophyceae</taxon>
        <taxon>Trebouxiales</taxon>
        <taxon>Trebouxiaceae</taxon>
        <taxon>Myrmecia</taxon>
    </lineage>
</organism>
<gene>
    <name evidence="2" type="ORF">WJX72_001588</name>
</gene>
<accession>A0AAW1QPD8</accession>